<evidence type="ECO:0000313" key="13">
    <source>
        <dbReference type="Proteomes" id="UP000469870"/>
    </source>
</evidence>
<proteinExistence type="inferred from homology"/>
<reference evidence="11 12" key="1">
    <citation type="submission" date="2019-11" db="EMBL/GenBank/DDBJ databases">
        <title>Characterisation of Fundicoccus ignavus gen. nov. sp. nov., a novel genus of the family Aerococcaceae from bulk tank milk.</title>
        <authorList>
            <person name="Siebert A."/>
            <person name="Huptas C."/>
            <person name="Wenning M."/>
            <person name="Scherer S."/>
            <person name="Doll E.V."/>
        </authorList>
    </citation>
    <scope>NUCLEOTIDE SEQUENCE [LARGE SCALE GENOMIC DNA]</scope>
    <source>
        <strain evidence="11 12">DSM 109652</strain>
    </source>
</reference>
<dbReference type="InterPro" id="IPR001650">
    <property type="entry name" value="Helicase_C-like"/>
</dbReference>
<feature type="domain" description="Helicase ATP-binding" evidence="8">
    <location>
        <begin position="8"/>
        <end position="293"/>
    </location>
</feature>
<evidence type="ECO:0000259" key="8">
    <source>
        <dbReference type="PROSITE" id="PS51193"/>
    </source>
</evidence>
<dbReference type="InterPro" id="IPR044742">
    <property type="entry name" value="DEAD/DEAH_RhlB"/>
</dbReference>
<name>A0A844C7E8_9LACT</name>
<dbReference type="AlphaFoldDB" id="A0A844C7E8"/>
<comment type="caution">
    <text evidence="11">The sequence shown here is derived from an EMBL/GenBank/DDBJ whole genome shotgun (WGS) entry which is preliminary data.</text>
</comment>
<dbReference type="Pfam" id="PF00270">
    <property type="entry name" value="DEAD"/>
    <property type="match status" value="1"/>
</dbReference>
<dbReference type="PANTHER" id="PTHR47959:SF1">
    <property type="entry name" value="ATP-DEPENDENT RNA HELICASE DBPA"/>
    <property type="match status" value="1"/>
</dbReference>
<dbReference type="Proteomes" id="UP000469870">
    <property type="component" value="Unassembled WGS sequence"/>
</dbReference>
<gene>
    <name evidence="11" type="ORF">GF867_03445</name>
    <name evidence="10" type="ORF">GIY11_08370</name>
</gene>
<evidence type="ECO:0000259" key="9">
    <source>
        <dbReference type="PROSITE" id="PS51194"/>
    </source>
</evidence>
<dbReference type="Proteomes" id="UP000440066">
    <property type="component" value="Unassembled WGS sequence"/>
</dbReference>
<keyword evidence="1" id="KW-0547">Nucleotide-binding</keyword>
<dbReference type="Pfam" id="PF00271">
    <property type="entry name" value="Helicase_C"/>
    <property type="match status" value="1"/>
</dbReference>
<feature type="compositionally biased region" description="Basic residues" evidence="6">
    <location>
        <begin position="410"/>
        <end position="430"/>
    </location>
</feature>
<evidence type="ECO:0000256" key="3">
    <source>
        <dbReference type="ARBA" id="ARBA00022806"/>
    </source>
</evidence>
<dbReference type="GO" id="GO:0003724">
    <property type="term" value="F:RNA helicase activity"/>
    <property type="evidence" value="ECO:0007669"/>
    <property type="project" value="TreeGrafter"/>
</dbReference>
<dbReference type="PANTHER" id="PTHR47959">
    <property type="entry name" value="ATP-DEPENDENT RNA HELICASE RHLE-RELATED"/>
    <property type="match status" value="1"/>
</dbReference>
<dbReference type="EMBL" id="WJQT01000003">
    <property type="protein sequence ID" value="MRJ46623.1"/>
    <property type="molecule type" value="Genomic_DNA"/>
</dbReference>
<reference evidence="10 13" key="2">
    <citation type="submission" date="2019-11" db="EMBL/GenBank/DDBJ databases">
        <title>Characterisation of Fundicoccus ignavus gen. nov. sp. nov., a novel genus of the family Aerococcaceae isolated from bulk tank milk.</title>
        <authorList>
            <person name="Siebert A."/>
            <person name="Huptas C."/>
            <person name="Wenning M."/>
            <person name="Scherer S."/>
            <person name="Doll E.V."/>
        </authorList>
    </citation>
    <scope>NUCLEOTIDE SEQUENCE [LARGE SCALE GENOMIC DNA]</scope>
    <source>
        <strain evidence="10 13">DSM 109653</strain>
    </source>
</reference>
<dbReference type="PROSITE" id="PS51193">
    <property type="entry name" value="HELICASE_ATP_BIND_2"/>
    <property type="match status" value="1"/>
</dbReference>
<accession>A0A844C7E8</accession>
<dbReference type="PROSITE" id="PS51194">
    <property type="entry name" value="HELICASE_CTER"/>
    <property type="match status" value="1"/>
</dbReference>
<comment type="similarity">
    <text evidence="5">Belongs to the DEAD box helicase family.</text>
</comment>
<dbReference type="CDD" id="cd00268">
    <property type="entry name" value="DEADc"/>
    <property type="match status" value="1"/>
</dbReference>
<evidence type="ECO:0000313" key="12">
    <source>
        <dbReference type="Proteomes" id="UP000440066"/>
    </source>
</evidence>
<evidence type="ECO:0000256" key="5">
    <source>
        <dbReference type="ARBA" id="ARBA00038437"/>
    </source>
</evidence>
<dbReference type="InterPro" id="IPR011545">
    <property type="entry name" value="DEAD/DEAH_box_helicase_dom"/>
</dbReference>
<dbReference type="GO" id="GO:0003676">
    <property type="term" value="F:nucleic acid binding"/>
    <property type="evidence" value="ECO:0007669"/>
    <property type="project" value="InterPro"/>
</dbReference>
<dbReference type="PROSITE" id="PS51192">
    <property type="entry name" value="HELICASE_ATP_BIND_1"/>
    <property type="match status" value="1"/>
</dbReference>
<dbReference type="InterPro" id="IPR014001">
    <property type="entry name" value="Helicase_ATP-bd"/>
</dbReference>
<organism evidence="11 12">
    <name type="scientific">Fundicoccus ignavus</name>
    <dbReference type="NCBI Taxonomy" id="2664442"/>
    <lineage>
        <taxon>Bacteria</taxon>
        <taxon>Bacillati</taxon>
        <taxon>Bacillota</taxon>
        <taxon>Bacilli</taxon>
        <taxon>Lactobacillales</taxon>
        <taxon>Aerococcaceae</taxon>
        <taxon>Fundicoccus</taxon>
    </lineage>
</organism>
<dbReference type="InterPro" id="IPR014013">
    <property type="entry name" value="Helic_SF1/SF2_ATP-bd_DinG/Rad3"/>
</dbReference>
<evidence type="ECO:0000256" key="1">
    <source>
        <dbReference type="ARBA" id="ARBA00022741"/>
    </source>
</evidence>
<feature type="domain" description="Helicase C-terminal" evidence="9">
    <location>
        <begin position="223"/>
        <end position="370"/>
    </location>
</feature>
<keyword evidence="2" id="KW-0378">Hydrolase</keyword>
<protein>
    <submittedName>
        <fullName evidence="11">DEAD/DEAH box helicase</fullName>
    </submittedName>
</protein>
<dbReference type="SMART" id="SM00490">
    <property type="entry name" value="HELICc"/>
    <property type="match status" value="1"/>
</dbReference>
<feature type="region of interest" description="Disordered" evidence="6">
    <location>
        <begin position="392"/>
        <end position="430"/>
    </location>
</feature>
<dbReference type="GO" id="GO:0005524">
    <property type="term" value="F:ATP binding"/>
    <property type="evidence" value="ECO:0007669"/>
    <property type="project" value="UniProtKB-KW"/>
</dbReference>
<sequence length="430" mass="48985">MITEVLKTPLKELWEQKAFPAPTAIQNRVFEPLNKGESFIAISPTGTGKTLAYLLPILNKLEANKELQALVIAPSQELAKQIGTVAEEWAKPLGIKTQIILGGANFKRQQDALKDKPEMIIATPGRLLELASKSNKVKLHQVKTVVFDEADYIWHRDNRQAALDLQKKLMRDTNYVWFSATVSDELRQMMMESEGAIQLLHSDTDHQTLNIEHHYLLTQNRQKLTQLKRLAQVEDMQALVFFEQVNELESVASRLIHDDIKVGLLHGQLNKLERQTALKLFAEKKLTYLLTTDVASRGIDIANVPFVIHYNRVSDANTYLHRSGRTGRMGEYGQVISLVNEQEHRDLENILSEKQIELTERFVYAAQFVDATERNMLANELFEDEDVVEVKRSKAAPARNTTSAPQQAVKAKKKNRKRDTKNKGKRRTSN</sequence>
<evidence type="ECO:0000313" key="10">
    <source>
        <dbReference type="EMBL" id="MRI82016.1"/>
    </source>
</evidence>
<dbReference type="InterPro" id="IPR050079">
    <property type="entry name" value="DEAD_box_RNA_helicase"/>
</dbReference>
<dbReference type="SMART" id="SM00487">
    <property type="entry name" value="DEXDc"/>
    <property type="match status" value="1"/>
</dbReference>
<dbReference type="SUPFAM" id="SSF52540">
    <property type="entry name" value="P-loop containing nucleoside triphosphate hydrolases"/>
    <property type="match status" value="1"/>
</dbReference>
<dbReference type="RefSeq" id="WP_153831720.1">
    <property type="nucleotide sequence ID" value="NZ_WJQR01000007.1"/>
</dbReference>
<dbReference type="GO" id="GO:0005829">
    <property type="term" value="C:cytosol"/>
    <property type="evidence" value="ECO:0007669"/>
    <property type="project" value="TreeGrafter"/>
</dbReference>
<evidence type="ECO:0000259" key="7">
    <source>
        <dbReference type="PROSITE" id="PS51192"/>
    </source>
</evidence>
<evidence type="ECO:0000256" key="2">
    <source>
        <dbReference type="ARBA" id="ARBA00022801"/>
    </source>
</evidence>
<feature type="domain" description="Helicase ATP-binding" evidence="7">
    <location>
        <begin position="30"/>
        <end position="200"/>
    </location>
</feature>
<dbReference type="Gene3D" id="3.40.50.300">
    <property type="entry name" value="P-loop containing nucleotide triphosphate hydrolases"/>
    <property type="match status" value="2"/>
</dbReference>
<dbReference type="EMBL" id="WJQR01000007">
    <property type="protein sequence ID" value="MRI82016.1"/>
    <property type="molecule type" value="Genomic_DNA"/>
</dbReference>
<keyword evidence="3 11" id="KW-0347">Helicase</keyword>
<dbReference type="CDD" id="cd18787">
    <property type="entry name" value="SF2_C_DEAD"/>
    <property type="match status" value="1"/>
</dbReference>
<evidence type="ECO:0000256" key="6">
    <source>
        <dbReference type="SAM" id="MobiDB-lite"/>
    </source>
</evidence>
<evidence type="ECO:0000313" key="11">
    <source>
        <dbReference type="EMBL" id="MRJ46623.1"/>
    </source>
</evidence>
<dbReference type="InterPro" id="IPR027417">
    <property type="entry name" value="P-loop_NTPase"/>
</dbReference>
<keyword evidence="4" id="KW-0067">ATP-binding</keyword>
<evidence type="ECO:0000256" key="4">
    <source>
        <dbReference type="ARBA" id="ARBA00022840"/>
    </source>
</evidence>
<dbReference type="GO" id="GO:0016787">
    <property type="term" value="F:hydrolase activity"/>
    <property type="evidence" value="ECO:0007669"/>
    <property type="project" value="UniProtKB-KW"/>
</dbReference>